<dbReference type="GO" id="GO:0016853">
    <property type="term" value="F:isomerase activity"/>
    <property type="evidence" value="ECO:0007669"/>
    <property type="project" value="UniProtKB-KW"/>
</dbReference>
<comment type="caution">
    <text evidence="1">The sequence shown here is derived from an EMBL/GenBank/DDBJ whole genome shotgun (WGS) entry which is preliminary data.</text>
</comment>
<dbReference type="Proteomes" id="UP000766629">
    <property type="component" value="Unassembled WGS sequence"/>
</dbReference>
<keyword evidence="1" id="KW-0413">Isomerase</keyword>
<keyword evidence="2" id="KW-1185">Reference proteome</keyword>
<evidence type="ECO:0000313" key="1">
    <source>
        <dbReference type="EMBL" id="MBY6138117.1"/>
    </source>
</evidence>
<sequence>MPQVFRTVSTKLWLQQIFDVKSARYGGVVRRKLRDVERNAGLARLQAQVLRRGDHTVLNGEQVVIFCNNEPVRLLC</sequence>
<protein>
    <submittedName>
        <fullName evidence="1">N-(5'-phosphoribosyl)anthranilate isomerase</fullName>
    </submittedName>
</protein>
<name>A0ABS7NA89_9RHOB</name>
<dbReference type="EMBL" id="JAHVJA010000001">
    <property type="protein sequence ID" value="MBY6138117.1"/>
    <property type="molecule type" value="Genomic_DNA"/>
</dbReference>
<dbReference type="RefSeq" id="WP_222507099.1">
    <property type="nucleotide sequence ID" value="NZ_JAHVJA010000001.1"/>
</dbReference>
<reference evidence="1 2" key="1">
    <citation type="submission" date="2021-06" db="EMBL/GenBank/DDBJ databases">
        <title>50 bacteria genomes isolated from Dapeng, Shenzhen, China.</title>
        <authorList>
            <person name="Zheng W."/>
            <person name="Yu S."/>
            <person name="Huang Y."/>
        </authorList>
    </citation>
    <scope>NUCLEOTIDE SEQUENCE [LARGE SCALE GENOMIC DNA]</scope>
    <source>
        <strain evidence="1 2">DP1N14-2</strain>
    </source>
</reference>
<proteinExistence type="predicted"/>
<evidence type="ECO:0000313" key="2">
    <source>
        <dbReference type="Proteomes" id="UP000766629"/>
    </source>
</evidence>
<accession>A0ABS7NA89</accession>
<organism evidence="1 2">
    <name type="scientific">Leisingera daeponensis</name>
    <dbReference type="NCBI Taxonomy" id="405746"/>
    <lineage>
        <taxon>Bacteria</taxon>
        <taxon>Pseudomonadati</taxon>
        <taxon>Pseudomonadota</taxon>
        <taxon>Alphaproteobacteria</taxon>
        <taxon>Rhodobacterales</taxon>
        <taxon>Roseobacteraceae</taxon>
        <taxon>Leisingera</taxon>
    </lineage>
</organism>
<gene>
    <name evidence="1" type="ORF">KUV26_01580</name>
</gene>